<dbReference type="Pfam" id="PF06609">
    <property type="entry name" value="TRI12"/>
    <property type="match status" value="1"/>
</dbReference>
<keyword evidence="5 7" id="KW-0472">Membrane</keyword>
<feature type="region of interest" description="Disordered" evidence="6">
    <location>
        <begin position="1"/>
        <end position="22"/>
    </location>
</feature>
<dbReference type="PROSITE" id="PS50850">
    <property type="entry name" value="MFS"/>
    <property type="match status" value="1"/>
</dbReference>
<sequence length="1053" mass="116412">MAITAIHEGDVRRSSKEKTDVEQIEAVTTTPPQTLVSPDATTITPKTWFVIFVLSSTFGLSFWPVPTTSAMMSRLAVQFGDPTSSAWYIPAYTTANAIGFLIAGANSDLFGRRWFLLFGNACCCVGFIVTATAKGADHFTAGLAITGFGGGFAQMAMCSIPELLPNKFRHIGICLSDGFVFLIVIIGPIVGRYAIDVDAWQWVYWAGLIAQFMSFASLFLFYKPPKHPKGVPWGEAVRGLDYVGTALIVSGICLTLVGIVNTTYKPSSDVTVIAPMVVGLVLIAAFGVWETLSNTRFKLCPPHLFRSHKGREFTAPFIVAFIVTMFYYSVNIIWPTMVNIFYLGPNVSRSTELLLTLPPNVGLVFGSLCLMAFGNVIGHWKWTLISTWTGMVLFGALMGLVTPFNQSLMIAFCCINASFFGWAQYESIAFTQLGVPQQDLGFSGGLAGMARYAGGSLAQAIYTTILTNTQTTRAAATVPAAAVRAGMSLENAQALLAALPLGAAAIAEVPGTTAEALGAASLAFQWSYAHALKVVALSSLSFGIVGLLCIFYCEDLTPKMTDKVEVFLENDVPDDVPYKGYDCLDSMAPPSQRQPHLPYWYAMQGDKMWSLWLNDDAWKPCLFVPPSRSLFSYNNVKVGYCVWRFWRDRSVKPLDVVIGPYADNGSIGWSFVNEILSDYPKKDTWKRVHALTNRPLSPLQTQWPEDSRLNLVSGLDLLSNSQESLEKELAEKLPQIDEVTHVYYLAYKAGLDVQKEMEEAVDMFSKAVKAMDKLCPALEYVVLQIGTKVYGVHLLAALPWYDETAPPGTTGPKLPLPPLKETFPRIPSPYAEMLFYHAQNDWIAEYAKDKKWSWIETRPDIIVGYVPNQNAYSLGTTVGLYLALWKELYGDGAECPFPGTEGVWKALSNDSSSDMIARQTIHLTLSAKPRKGEAFNIADSKTPSNWEEKWPILCSYFGLKASGPAPTPINIRKFIKDNMETWLAMERKYGLQNGHVDGGRGMQIAEQMLMTKFDFDRHFDMSKTYGTGFTEERGTKESWGVVFDRMRKAKIIP</sequence>
<dbReference type="RefSeq" id="XP_038784812.1">
    <property type="nucleotide sequence ID" value="XM_038932324.1"/>
</dbReference>
<evidence type="ECO:0000256" key="5">
    <source>
        <dbReference type="ARBA" id="ARBA00023136"/>
    </source>
</evidence>
<reference evidence="9" key="2">
    <citation type="submission" date="2020-08" db="EMBL/GenBank/DDBJ databases">
        <title>Draft Genome Sequence of Cumin Blight Pathogen Alternaria burnsii.</title>
        <authorList>
            <person name="Feng Z."/>
        </authorList>
    </citation>
    <scope>NUCLEOTIDE SEQUENCE</scope>
    <source>
        <strain evidence="9">CBS107.38</strain>
    </source>
</reference>
<dbReference type="SUPFAM" id="SSF103473">
    <property type="entry name" value="MFS general substrate transporter"/>
    <property type="match status" value="1"/>
</dbReference>
<dbReference type="EMBL" id="JAAABM010000010">
    <property type="protein sequence ID" value="KAF7674517.1"/>
    <property type="molecule type" value="Genomic_DNA"/>
</dbReference>
<dbReference type="InterPro" id="IPR036259">
    <property type="entry name" value="MFS_trans_sf"/>
</dbReference>
<organism evidence="9 10">
    <name type="scientific">Alternaria burnsii</name>
    <dbReference type="NCBI Taxonomy" id="1187904"/>
    <lineage>
        <taxon>Eukaryota</taxon>
        <taxon>Fungi</taxon>
        <taxon>Dikarya</taxon>
        <taxon>Ascomycota</taxon>
        <taxon>Pezizomycotina</taxon>
        <taxon>Dothideomycetes</taxon>
        <taxon>Pleosporomycetidae</taxon>
        <taxon>Pleosporales</taxon>
        <taxon>Pleosporineae</taxon>
        <taxon>Pleosporaceae</taxon>
        <taxon>Alternaria</taxon>
        <taxon>Alternaria sect. Alternaria</taxon>
    </lineage>
</organism>
<evidence type="ECO:0000256" key="4">
    <source>
        <dbReference type="ARBA" id="ARBA00022989"/>
    </source>
</evidence>
<feature type="transmembrane region" description="Helical" evidence="7">
    <location>
        <begin position="242"/>
        <end position="260"/>
    </location>
</feature>
<evidence type="ECO:0000256" key="1">
    <source>
        <dbReference type="ARBA" id="ARBA00004141"/>
    </source>
</evidence>
<feature type="transmembrane region" description="Helical" evidence="7">
    <location>
        <begin position="115"/>
        <end position="133"/>
    </location>
</feature>
<gene>
    <name evidence="9" type="ORF">GT037_007277</name>
</gene>
<feature type="transmembrane region" description="Helical" evidence="7">
    <location>
        <begin position="47"/>
        <end position="65"/>
    </location>
</feature>
<evidence type="ECO:0000256" key="3">
    <source>
        <dbReference type="ARBA" id="ARBA00022692"/>
    </source>
</evidence>
<dbReference type="GO" id="GO:0016020">
    <property type="term" value="C:membrane"/>
    <property type="evidence" value="ECO:0007669"/>
    <property type="project" value="UniProtKB-SubCell"/>
</dbReference>
<dbReference type="GeneID" id="62205502"/>
<protein>
    <submittedName>
        <fullName evidence="9">Mfs general substrate transporter</fullName>
    </submittedName>
</protein>
<feature type="transmembrane region" description="Helical" evidence="7">
    <location>
        <begin position="354"/>
        <end position="373"/>
    </location>
</feature>
<dbReference type="AlphaFoldDB" id="A0A8H7EG23"/>
<dbReference type="InterPro" id="IPR005829">
    <property type="entry name" value="Sugar_transporter_CS"/>
</dbReference>
<evidence type="ECO:0000256" key="6">
    <source>
        <dbReference type="SAM" id="MobiDB-lite"/>
    </source>
</evidence>
<dbReference type="InterPro" id="IPR020846">
    <property type="entry name" value="MFS_dom"/>
</dbReference>
<dbReference type="PROSITE" id="PS00216">
    <property type="entry name" value="SUGAR_TRANSPORT_1"/>
    <property type="match status" value="1"/>
</dbReference>
<dbReference type="Gene3D" id="3.40.50.720">
    <property type="entry name" value="NAD(P)-binding Rossmann-like Domain"/>
    <property type="match status" value="1"/>
</dbReference>
<keyword evidence="2" id="KW-0813">Transport</keyword>
<dbReference type="GO" id="GO:0022857">
    <property type="term" value="F:transmembrane transporter activity"/>
    <property type="evidence" value="ECO:0007669"/>
    <property type="project" value="InterPro"/>
</dbReference>
<feature type="transmembrane region" description="Helical" evidence="7">
    <location>
        <begin position="85"/>
        <end position="103"/>
    </location>
</feature>
<proteinExistence type="predicted"/>
<dbReference type="CDD" id="cd08948">
    <property type="entry name" value="5beta-POR_like_SDR_a"/>
    <property type="match status" value="1"/>
</dbReference>
<evidence type="ECO:0000313" key="9">
    <source>
        <dbReference type="EMBL" id="KAF7674517.1"/>
    </source>
</evidence>
<dbReference type="Proteomes" id="UP000596902">
    <property type="component" value="Unassembled WGS sequence"/>
</dbReference>
<comment type="subcellular location">
    <subcellularLocation>
        <location evidence="1">Membrane</location>
        <topology evidence="1">Multi-pass membrane protein</topology>
    </subcellularLocation>
</comment>
<evidence type="ECO:0000313" key="10">
    <source>
        <dbReference type="Proteomes" id="UP000596902"/>
    </source>
</evidence>
<feature type="transmembrane region" description="Helical" evidence="7">
    <location>
        <begin position="272"/>
        <end position="292"/>
    </location>
</feature>
<feature type="transmembrane region" description="Helical" evidence="7">
    <location>
        <begin position="170"/>
        <end position="190"/>
    </location>
</feature>
<evidence type="ECO:0000259" key="8">
    <source>
        <dbReference type="PROSITE" id="PS50850"/>
    </source>
</evidence>
<feature type="transmembrane region" description="Helical" evidence="7">
    <location>
        <begin position="380"/>
        <end position="401"/>
    </location>
</feature>
<accession>A0A8H7EG23</accession>
<keyword evidence="10" id="KW-1185">Reference proteome</keyword>
<keyword evidence="3 7" id="KW-0812">Transmembrane</keyword>
<feature type="transmembrane region" description="Helical" evidence="7">
    <location>
        <begin position="139"/>
        <end position="158"/>
    </location>
</feature>
<feature type="compositionally biased region" description="Basic and acidic residues" evidence="6">
    <location>
        <begin position="7"/>
        <end position="21"/>
    </location>
</feature>
<evidence type="ECO:0000256" key="7">
    <source>
        <dbReference type="SAM" id="Phobius"/>
    </source>
</evidence>
<dbReference type="PANTHER" id="PTHR32487">
    <property type="entry name" value="3-OXO-DELTA(4,5)-STEROID 5-BETA-REDUCTASE"/>
    <property type="match status" value="1"/>
</dbReference>
<name>A0A8H7EG23_9PLEO</name>
<dbReference type="InterPro" id="IPR010573">
    <property type="entry name" value="MFS_Str1/Tri12-like"/>
</dbReference>
<comment type="caution">
    <text evidence="9">The sequence shown here is derived from an EMBL/GenBank/DDBJ whole genome shotgun (WGS) entry which is preliminary data.</text>
</comment>
<keyword evidence="4 7" id="KW-1133">Transmembrane helix</keyword>
<feature type="transmembrane region" description="Helical" evidence="7">
    <location>
        <begin position="202"/>
        <end position="222"/>
    </location>
</feature>
<dbReference type="InterPro" id="IPR055222">
    <property type="entry name" value="PRISE-like_Rossmann-fold"/>
</dbReference>
<dbReference type="PANTHER" id="PTHR32487:SF8">
    <property type="entry name" value="NAD-DEPENDENT EPIMERASE_DEHYDRATASE DOMAIN-CONTAINING PROTEIN"/>
    <property type="match status" value="1"/>
</dbReference>
<dbReference type="Pfam" id="PF22917">
    <property type="entry name" value="PRISE"/>
    <property type="match status" value="1"/>
</dbReference>
<reference evidence="9" key="1">
    <citation type="submission" date="2020-01" db="EMBL/GenBank/DDBJ databases">
        <authorList>
            <person name="Feng Z.H.Z."/>
        </authorList>
    </citation>
    <scope>NUCLEOTIDE SEQUENCE</scope>
    <source>
        <strain evidence="9">CBS107.38</strain>
    </source>
</reference>
<feature type="transmembrane region" description="Helical" evidence="7">
    <location>
        <begin position="313"/>
        <end position="334"/>
    </location>
</feature>
<dbReference type="Gene3D" id="1.20.1250.20">
    <property type="entry name" value="MFS general substrate transporter like domains"/>
    <property type="match status" value="1"/>
</dbReference>
<feature type="domain" description="Major facilitator superfamily (MFS) profile" evidence="8">
    <location>
        <begin position="47"/>
        <end position="558"/>
    </location>
</feature>
<evidence type="ECO:0000256" key="2">
    <source>
        <dbReference type="ARBA" id="ARBA00022448"/>
    </source>
</evidence>